<dbReference type="RefSeq" id="WP_161086839.1">
    <property type="nucleotide sequence ID" value="NZ_WWCX01000095.1"/>
</dbReference>
<comment type="caution">
    <text evidence="1">The sequence shown here is derived from an EMBL/GenBank/DDBJ whole genome shotgun (WGS) entry which is preliminary data.</text>
</comment>
<accession>A0A845GUK4</accession>
<dbReference type="Proteomes" id="UP000447355">
    <property type="component" value="Unassembled WGS sequence"/>
</dbReference>
<evidence type="ECO:0000313" key="2">
    <source>
        <dbReference type="Proteomes" id="UP000447355"/>
    </source>
</evidence>
<dbReference type="EMBL" id="WWCX01000095">
    <property type="protein sequence ID" value="MYM97974.1"/>
    <property type="molecule type" value="Genomic_DNA"/>
</dbReference>
<sequence length="255" mass="29619">MDHDYEEFEAGTERYESLDRIDSMGLLNALKGLFILNEDIFMRMQAYNLTIVDTFLTQLEYSNLKKWHEMERTPPETHFLGAQSQMWIFAAYELLRTWQERCKNIIKWADNGGLKQKLEALRAKNDGVLHSGRENHIHQLESVIAQPMLLDRIRRELAHVHIPFTRLEFIRVAIAKHEVSGKAKTVAHMPGYGRINIYCGSLDYQMDNGPYILGQINRRDIADSLRSIEWNSVPPSKEDLKSFDDFMSGKMLSSI</sequence>
<dbReference type="AlphaFoldDB" id="A0A845GUK4"/>
<evidence type="ECO:0000313" key="1">
    <source>
        <dbReference type="EMBL" id="MYM97974.1"/>
    </source>
</evidence>
<reference evidence="1" key="1">
    <citation type="submission" date="2019-12" db="EMBL/GenBank/DDBJ databases">
        <title>Novel species isolated from a subtropical stream in China.</title>
        <authorList>
            <person name="Lu H."/>
        </authorList>
    </citation>
    <scope>NUCLEOTIDE SEQUENCE [LARGE SCALE GENOMIC DNA]</scope>
    <source>
        <strain evidence="1">FT81W</strain>
    </source>
</reference>
<proteinExistence type="predicted"/>
<name>A0A845GUK4_9BURK</name>
<organism evidence="1 2">
    <name type="scientific">Duganella vulcania</name>
    <dbReference type="NCBI Taxonomy" id="2692166"/>
    <lineage>
        <taxon>Bacteria</taxon>
        <taxon>Pseudomonadati</taxon>
        <taxon>Pseudomonadota</taxon>
        <taxon>Betaproteobacteria</taxon>
        <taxon>Burkholderiales</taxon>
        <taxon>Oxalobacteraceae</taxon>
        <taxon>Telluria group</taxon>
        <taxon>Duganella</taxon>
    </lineage>
</organism>
<protein>
    <submittedName>
        <fullName evidence="1">Uncharacterized protein</fullName>
    </submittedName>
</protein>
<gene>
    <name evidence="1" type="ORF">GTP90_29410</name>
</gene>